<protein>
    <recommendedName>
        <fullName evidence="4">G domain-containing protein</fullName>
    </recommendedName>
</protein>
<name>A0A2I0I654_PUNGR</name>
<dbReference type="STRING" id="22663.A0A2I0I654"/>
<keyword evidence="1" id="KW-0472">Membrane</keyword>
<dbReference type="AlphaFoldDB" id="A0A2I0I654"/>
<dbReference type="PANTHER" id="PTHR14241">
    <property type="entry name" value="INTERFERON-INDUCED PROTEIN 44"/>
    <property type="match status" value="1"/>
</dbReference>
<accession>A0A2I0I654</accession>
<dbReference type="PANTHER" id="PTHR14241:SF24">
    <property type="entry name" value="G DOMAIN-CONTAINING PROTEIN"/>
    <property type="match status" value="1"/>
</dbReference>
<evidence type="ECO:0008006" key="4">
    <source>
        <dbReference type="Google" id="ProtNLM"/>
    </source>
</evidence>
<feature type="transmembrane region" description="Helical" evidence="1">
    <location>
        <begin position="412"/>
        <end position="435"/>
    </location>
</feature>
<keyword evidence="1" id="KW-0812">Transmembrane</keyword>
<keyword evidence="3" id="KW-1185">Reference proteome</keyword>
<proteinExistence type="predicted"/>
<comment type="caution">
    <text evidence="2">The sequence shown here is derived from an EMBL/GenBank/DDBJ whole genome shotgun (WGS) entry which is preliminary data.</text>
</comment>
<dbReference type="EMBL" id="PGOL01003880">
    <property type="protein sequence ID" value="PKI39150.1"/>
    <property type="molecule type" value="Genomic_DNA"/>
</dbReference>
<reference evidence="2 3" key="1">
    <citation type="submission" date="2017-11" db="EMBL/GenBank/DDBJ databases">
        <title>De-novo sequencing of pomegranate (Punica granatum L.) genome.</title>
        <authorList>
            <person name="Akparov Z."/>
            <person name="Amiraslanov A."/>
            <person name="Hajiyeva S."/>
            <person name="Abbasov M."/>
            <person name="Kaur K."/>
            <person name="Hamwieh A."/>
            <person name="Solovyev V."/>
            <person name="Salamov A."/>
            <person name="Braich B."/>
            <person name="Kosarev P."/>
            <person name="Mahmoud A."/>
            <person name="Hajiyev E."/>
            <person name="Babayeva S."/>
            <person name="Izzatullayeva V."/>
            <person name="Mammadov A."/>
            <person name="Mammadov A."/>
            <person name="Sharifova S."/>
            <person name="Ojaghi J."/>
            <person name="Eynullazada K."/>
            <person name="Bayramov B."/>
            <person name="Abdulazimova A."/>
            <person name="Shahmuradov I."/>
        </authorList>
    </citation>
    <scope>NUCLEOTIDE SEQUENCE [LARGE SCALE GENOMIC DNA]</scope>
    <source>
        <strain evidence="3">cv. AG2017</strain>
        <tissue evidence="2">Leaf</tissue>
    </source>
</reference>
<evidence type="ECO:0000256" key="1">
    <source>
        <dbReference type="SAM" id="Phobius"/>
    </source>
</evidence>
<organism evidence="2 3">
    <name type="scientific">Punica granatum</name>
    <name type="common">Pomegranate</name>
    <dbReference type="NCBI Taxonomy" id="22663"/>
    <lineage>
        <taxon>Eukaryota</taxon>
        <taxon>Viridiplantae</taxon>
        <taxon>Streptophyta</taxon>
        <taxon>Embryophyta</taxon>
        <taxon>Tracheophyta</taxon>
        <taxon>Spermatophyta</taxon>
        <taxon>Magnoliopsida</taxon>
        <taxon>eudicotyledons</taxon>
        <taxon>Gunneridae</taxon>
        <taxon>Pentapetalae</taxon>
        <taxon>rosids</taxon>
        <taxon>malvids</taxon>
        <taxon>Myrtales</taxon>
        <taxon>Lythraceae</taxon>
        <taxon>Punica</taxon>
    </lineage>
</organism>
<gene>
    <name evidence="2" type="ORF">CRG98_040451</name>
</gene>
<keyword evidence="1" id="KW-1133">Transmembrane helix</keyword>
<dbReference type="Proteomes" id="UP000233551">
    <property type="component" value="Unassembled WGS sequence"/>
</dbReference>
<sequence>MRSEGIREDDDTDLTTSPFCWWRSLEELSSGKWSRQGLTPDHGSLLGLTSRLRVLREMERLALVAPKGLDELRHKLMVYRAGDLWLPTGGVRKEDMMERLALVAPKGLDELRHKLMVYRAGDLWLPTGGVRKEDMVIPPVVTVLLVGLSGTWKSSLVNLMCSVLGRAGLIPFAQTSNGSSRQTSVFLEEHNVLRSTRSGFCVYNSRGLDMDRTIEGLEEVRGWMSCGVRHYQPCLRPGDGEELVRDGSMPPLSSARFNTRQVNCVLVVANASAIYSSLKACDAKALEATAELFHCPAIRKSNKTSSGDSIHIAIASSSTYMPSFVVFYDQVDLCFNDPRDHTALCARAVIHSKLELQFSRIEYKQESGSASIWGILPEESDPVTAFALAEAIYRALIQSDRTHLPKRKAIDWVLLFLSWIMCSIASFFAVLAYIFSKLGRKNKLKF</sequence>
<evidence type="ECO:0000313" key="2">
    <source>
        <dbReference type="EMBL" id="PKI39150.1"/>
    </source>
</evidence>
<evidence type="ECO:0000313" key="3">
    <source>
        <dbReference type="Proteomes" id="UP000233551"/>
    </source>
</evidence>